<gene>
    <name evidence="1" type="ORF">HLB23_14170</name>
</gene>
<name>A0A849C3S7_9NOCA</name>
<evidence type="ECO:0000313" key="2">
    <source>
        <dbReference type="Proteomes" id="UP000586827"/>
    </source>
</evidence>
<dbReference type="RefSeq" id="WP_157552521.1">
    <property type="nucleotide sequence ID" value="NZ_JABELX010000004.1"/>
</dbReference>
<organism evidence="1 2">
    <name type="scientific">Nocardia uniformis</name>
    <dbReference type="NCBI Taxonomy" id="53432"/>
    <lineage>
        <taxon>Bacteria</taxon>
        <taxon>Bacillati</taxon>
        <taxon>Actinomycetota</taxon>
        <taxon>Actinomycetes</taxon>
        <taxon>Mycobacteriales</taxon>
        <taxon>Nocardiaceae</taxon>
        <taxon>Nocardia</taxon>
    </lineage>
</organism>
<dbReference type="EMBL" id="JABELX010000004">
    <property type="protein sequence ID" value="NNH70995.1"/>
    <property type="molecule type" value="Genomic_DNA"/>
</dbReference>
<dbReference type="Proteomes" id="UP000586827">
    <property type="component" value="Unassembled WGS sequence"/>
</dbReference>
<evidence type="ECO:0000313" key="1">
    <source>
        <dbReference type="EMBL" id="NNH70995.1"/>
    </source>
</evidence>
<comment type="caution">
    <text evidence="1">The sequence shown here is derived from an EMBL/GenBank/DDBJ whole genome shotgun (WGS) entry which is preliminary data.</text>
</comment>
<proteinExistence type="predicted"/>
<keyword evidence="2" id="KW-1185">Reference proteome</keyword>
<sequence>MRVAWWHRVWHSLDLIEPMTVRLATNVAQAEGCSNSEDIAAEVMAYEVRPVQADTIPLGCVEELAACRRKPTTDAVPQPLVIRGTEVAALSATARALICQQMIHRRLDLPTDYARL</sequence>
<reference evidence="1 2" key="1">
    <citation type="submission" date="2020-05" db="EMBL/GenBank/DDBJ databases">
        <title>MicrobeNet Type strains.</title>
        <authorList>
            <person name="Nicholson A.C."/>
        </authorList>
    </citation>
    <scope>NUCLEOTIDE SEQUENCE [LARGE SCALE GENOMIC DNA]</scope>
    <source>
        <strain evidence="1 2">JCM 3224</strain>
    </source>
</reference>
<protein>
    <submittedName>
        <fullName evidence="1">Uncharacterized protein</fullName>
    </submittedName>
</protein>
<accession>A0A849C3S7</accession>
<dbReference type="AlphaFoldDB" id="A0A849C3S7"/>